<dbReference type="Proteomes" id="UP000054248">
    <property type="component" value="Unassembled WGS sequence"/>
</dbReference>
<keyword evidence="9" id="KW-1185">Reference proteome</keyword>
<dbReference type="EMBL" id="KN822958">
    <property type="protein sequence ID" value="KIO31982.1"/>
    <property type="molecule type" value="Genomic_DNA"/>
</dbReference>
<dbReference type="GO" id="GO:0016139">
    <property type="term" value="P:glycoside catabolic process"/>
    <property type="evidence" value="ECO:0007669"/>
    <property type="project" value="TreeGrafter"/>
</dbReference>
<dbReference type="InterPro" id="IPR000933">
    <property type="entry name" value="Glyco_hydro_29"/>
</dbReference>
<reference evidence="8 9" key="1">
    <citation type="submission" date="2014-04" db="EMBL/GenBank/DDBJ databases">
        <authorList>
            <consortium name="DOE Joint Genome Institute"/>
            <person name="Kuo A."/>
            <person name="Girlanda M."/>
            <person name="Perotto S."/>
            <person name="Kohler A."/>
            <person name="Nagy L.G."/>
            <person name="Floudas D."/>
            <person name="Copeland A."/>
            <person name="Barry K.W."/>
            <person name="Cichocki N."/>
            <person name="Veneault-Fourrey C."/>
            <person name="LaButti K."/>
            <person name="Lindquist E.A."/>
            <person name="Lipzen A."/>
            <person name="Lundell T."/>
            <person name="Morin E."/>
            <person name="Murat C."/>
            <person name="Sun H."/>
            <person name="Tunlid A."/>
            <person name="Henrissat B."/>
            <person name="Grigoriev I.V."/>
            <person name="Hibbett D.S."/>
            <person name="Martin F."/>
            <person name="Nordberg H.P."/>
            <person name="Cantor M.N."/>
            <person name="Hua S.X."/>
        </authorList>
    </citation>
    <scope>NUCLEOTIDE SEQUENCE [LARGE SCALE GENOMIC DNA]</scope>
    <source>
        <strain evidence="8 9">MUT 4182</strain>
    </source>
</reference>
<organism evidence="8 9">
    <name type="scientific">Tulasnella calospora MUT 4182</name>
    <dbReference type="NCBI Taxonomy" id="1051891"/>
    <lineage>
        <taxon>Eukaryota</taxon>
        <taxon>Fungi</taxon>
        <taxon>Dikarya</taxon>
        <taxon>Basidiomycota</taxon>
        <taxon>Agaricomycotina</taxon>
        <taxon>Agaricomycetes</taxon>
        <taxon>Cantharellales</taxon>
        <taxon>Tulasnellaceae</taxon>
        <taxon>Tulasnella</taxon>
    </lineage>
</organism>
<name>A0A0C3MDZ6_9AGAM</name>
<keyword evidence="4" id="KW-0732">Signal</keyword>
<accession>A0A0C3MDZ6</accession>
<dbReference type="PANTHER" id="PTHR10030">
    <property type="entry name" value="ALPHA-L-FUCOSIDASE"/>
    <property type="match status" value="1"/>
</dbReference>
<evidence type="ECO:0000256" key="5">
    <source>
        <dbReference type="ARBA" id="ARBA00022801"/>
    </source>
</evidence>
<evidence type="ECO:0000313" key="8">
    <source>
        <dbReference type="EMBL" id="KIO31982.1"/>
    </source>
</evidence>
<dbReference type="GO" id="GO:0004560">
    <property type="term" value="F:alpha-L-fucosidase activity"/>
    <property type="evidence" value="ECO:0007669"/>
    <property type="project" value="UniProtKB-EC"/>
</dbReference>
<dbReference type="PRINTS" id="PR00741">
    <property type="entry name" value="GLHYDRLASE29"/>
</dbReference>
<dbReference type="OrthoDB" id="6039950at2759"/>
<dbReference type="PANTHER" id="PTHR10030:SF37">
    <property type="entry name" value="ALPHA-L-FUCOSIDASE-RELATED"/>
    <property type="match status" value="1"/>
</dbReference>
<comment type="similarity">
    <text evidence="2">Belongs to the glycosyl hydrolase 29 family.</text>
</comment>
<protein>
    <recommendedName>
        <fullName evidence="3">alpha-L-fucosidase</fullName>
        <ecNumber evidence="3">3.2.1.51</ecNumber>
    </recommendedName>
</protein>
<feature type="domain" description="Glycoside hydrolase family 29 N-terminal" evidence="7">
    <location>
        <begin position="67"/>
        <end position="409"/>
    </location>
</feature>
<keyword evidence="5 8" id="KW-0378">Hydrolase</keyword>
<dbReference type="Gene3D" id="3.20.20.80">
    <property type="entry name" value="Glycosidases"/>
    <property type="match status" value="1"/>
</dbReference>
<evidence type="ECO:0000313" key="9">
    <source>
        <dbReference type="Proteomes" id="UP000054248"/>
    </source>
</evidence>
<dbReference type="EC" id="3.2.1.51" evidence="3"/>
<gene>
    <name evidence="8" type="ORF">M407DRAFT_14010</name>
</gene>
<reference evidence="9" key="2">
    <citation type="submission" date="2015-01" db="EMBL/GenBank/DDBJ databases">
        <title>Evolutionary Origins and Diversification of the Mycorrhizal Mutualists.</title>
        <authorList>
            <consortium name="DOE Joint Genome Institute"/>
            <consortium name="Mycorrhizal Genomics Consortium"/>
            <person name="Kohler A."/>
            <person name="Kuo A."/>
            <person name="Nagy L.G."/>
            <person name="Floudas D."/>
            <person name="Copeland A."/>
            <person name="Barry K.W."/>
            <person name="Cichocki N."/>
            <person name="Veneault-Fourrey C."/>
            <person name="LaButti K."/>
            <person name="Lindquist E.A."/>
            <person name="Lipzen A."/>
            <person name="Lundell T."/>
            <person name="Morin E."/>
            <person name="Murat C."/>
            <person name="Riley R."/>
            <person name="Ohm R."/>
            <person name="Sun H."/>
            <person name="Tunlid A."/>
            <person name="Henrissat B."/>
            <person name="Grigoriev I.V."/>
            <person name="Hibbett D.S."/>
            <person name="Martin F."/>
        </authorList>
    </citation>
    <scope>NUCLEOTIDE SEQUENCE [LARGE SCALE GENOMIC DNA]</scope>
    <source>
        <strain evidence="9">MUT 4182</strain>
    </source>
</reference>
<evidence type="ECO:0000256" key="3">
    <source>
        <dbReference type="ARBA" id="ARBA00012662"/>
    </source>
</evidence>
<keyword evidence="6" id="KW-0326">Glycosidase</keyword>
<dbReference type="InterPro" id="IPR057739">
    <property type="entry name" value="Glyco_hydro_29_N"/>
</dbReference>
<dbReference type="HOGENOM" id="CLU_002934_4_2_1"/>
<evidence type="ECO:0000256" key="4">
    <source>
        <dbReference type="ARBA" id="ARBA00022729"/>
    </source>
</evidence>
<evidence type="ECO:0000256" key="1">
    <source>
        <dbReference type="ARBA" id="ARBA00004071"/>
    </source>
</evidence>
<dbReference type="SUPFAM" id="SSF51445">
    <property type="entry name" value="(Trans)glycosidases"/>
    <property type="match status" value="1"/>
</dbReference>
<sequence>MPGDEAKVKVWVEVIDLNGKPKHNGGRNLATVIVRDTKGTEVYRFGRYDLGFEKEGGLARKLEENTLDTPEWWDDAKFGIFIHWGLYSIPAYAPKGWYAAWYWWWMHKWTNADNGFWRHHRDHYGTKFEYDDFIDMFNPTKFNASEWIDIFAESGAKYFVLVTKHHDGWALFDTKNTTHRSTYHFGPKRDYIRELFDASKNERPELKRGTYITMPEWYNPDAGAGGYGFGDWPGQLAHNAYDNSKLEPYRGRLPGKDYLRDNQLEHMRMLARDYESEIMWCDIGGPNLTKEFAAEWYPFAESQGRQVVMNNRCGDLPQFDTPEYTRFSSIQSTKWETSEGIDPYCYAFNRDTKPEEYKSAQTVLHSLIDIVSKNGNYLIGLGPTGDGDIFQPVVDRMLDVGKWLKHSGECVYGTVRRSLTSPLIVPRKYFFPGAEHGQLRFTQTETTFCMISLIRPKDGKLVVGRDIPILKGDKISLLGGGKAGEDLSWRIEDGEKLVVDVPEKALDKVDLAWAFKVEYAL</sequence>
<dbReference type="SMART" id="SM00812">
    <property type="entry name" value="Alpha_L_fucos"/>
    <property type="match status" value="1"/>
</dbReference>
<evidence type="ECO:0000256" key="2">
    <source>
        <dbReference type="ARBA" id="ARBA00007951"/>
    </source>
</evidence>
<dbReference type="Pfam" id="PF01120">
    <property type="entry name" value="Alpha_L_fucos"/>
    <property type="match status" value="1"/>
</dbReference>
<dbReference type="GO" id="GO:0006004">
    <property type="term" value="P:fucose metabolic process"/>
    <property type="evidence" value="ECO:0007669"/>
    <property type="project" value="InterPro"/>
</dbReference>
<comment type="function">
    <text evidence="1">Alpha-L-fucosidase is responsible for hydrolyzing the alpha-1,6-linked fucose joined to the reducing-end N-acetylglucosamine of the carbohydrate moieties of glycoproteins.</text>
</comment>
<dbReference type="AlphaFoldDB" id="A0A0C3MDZ6"/>
<evidence type="ECO:0000256" key="6">
    <source>
        <dbReference type="ARBA" id="ARBA00023295"/>
    </source>
</evidence>
<dbReference type="InterPro" id="IPR016286">
    <property type="entry name" value="FUC_metazoa-typ"/>
</dbReference>
<evidence type="ECO:0000259" key="7">
    <source>
        <dbReference type="Pfam" id="PF01120"/>
    </source>
</evidence>
<proteinExistence type="inferred from homology"/>
<dbReference type="STRING" id="1051891.A0A0C3MDZ6"/>
<dbReference type="InterPro" id="IPR017853">
    <property type="entry name" value="GH"/>
</dbReference>